<dbReference type="GO" id="GO:0036094">
    <property type="term" value="F:small molecule binding"/>
    <property type="evidence" value="ECO:0007669"/>
    <property type="project" value="InterPro"/>
</dbReference>
<dbReference type="PANTHER" id="PTHR11430:SF120">
    <property type="entry name" value="LIPOCALIN_CYTOSOLIC FATTY-ACID BINDING DOMAIN-CONTAINING PROTEIN"/>
    <property type="match status" value="1"/>
</dbReference>
<gene>
    <name evidence="5" type="primary">LOC101715913</name>
</gene>
<accession>A0AAX6TBL7</accession>
<dbReference type="Gene3D" id="2.40.128.20">
    <property type="match status" value="1"/>
</dbReference>
<evidence type="ECO:0000256" key="3">
    <source>
        <dbReference type="SAM" id="SignalP"/>
    </source>
</evidence>
<dbReference type="PANTHER" id="PTHR11430">
    <property type="entry name" value="LIPOCALIN"/>
    <property type="match status" value="1"/>
</dbReference>
<feature type="chain" id="PRO_5043354649" evidence="3">
    <location>
        <begin position="21"/>
        <end position="423"/>
    </location>
</feature>
<dbReference type="RefSeq" id="XP_021117322.1">
    <property type="nucleotide sequence ID" value="XM_021261663.1"/>
</dbReference>
<evidence type="ECO:0000313" key="4">
    <source>
        <dbReference type="Proteomes" id="UP000694906"/>
    </source>
</evidence>
<feature type="signal peptide" evidence="3">
    <location>
        <begin position="1"/>
        <end position="20"/>
    </location>
</feature>
<reference evidence="5" key="1">
    <citation type="submission" date="2025-08" db="UniProtKB">
        <authorList>
            <consortium name="RefSeq"/>
        </authorList>
    </citation>
    <scope>IDENTIFICATION</scope>
</reference>
<keyword evidence="3" id="KW-0732">Signal</keyword>
<feature type="compositionally biased region" description="Polar residues" evidence="2">
    <location>
        <begin position="379"/>
        <end position="389"/>
    </location>
</feature>
<proteinExistence type="inferred from homology"/>
<feature type="region of interest" description="Disordered" evidence="2">
    <location>
        <begin position="295"/>
        <end position="423"/>
    </location>
</feature>
<dbReference type="AlphaFoldDB" id="A0AAX6TBL7"/>
<keyword evidence="4" id="KW-1185">Reference proteome</keyword>
<name>A0AAX6TBL7_HETGA</name>
<feature type="compositionally biased region" description="Basic and acidic residues" evidence="2">
    <location>
        <begin position="393"/>
        <end position="402"/>
    </location>
</feature>
<feature type="region of interest" description="Disordered" evidence="2">
    <location>
        <begin position="220"/>
        <end position="243"/>
    </location>
</feature>
<dbReference type="InterPro" id="IPR022272">
    <property type="entry name" value="Lipocalin_CS"/>
</dbReference>
<protein>
    <submittedName>
        <fullName evidence="5">Uncharacterized protein LOC101715913 isoform X1</fullName>
    </submittedName>
</protein>
<dbReference type="InterPro" id="IPR012674">
    <property type="entry name" value="Calycin"/>
</dbReference>
<organism evidence="4 5">
    <name type="scientific">Heterocephalus glaber</name>
    <name type="common">Naked mole rat</name>
    <dbReference type="NCBI Taxonomy" id="10181"/>
    <lineage>
        <taxon>Eukaryota</taxon>
        <taxon>Metazoa</taxon>
        <taxon>Chordata</taxon>
        <taxon>Craniata</taxon>
        <taxon>Vertebrata</taxon>
        <taxon>Euteleostomi</taxon>
        <taxon>Mammalia</taxon>
        <taxon>Eutheria</taxon>
        <taxon>Euarchontoglires</taxon>
        <taxon>Glires</taxon>
        <taxon>Rodentia</taxon>
        <taxon>Hystricomorpha</taxon>
        <taxon>Bathyergidae</taxon>
        <taxon>Heterocephalus</taxon>
    </lineage>
</organism>
<evidence type="ECO:0000256" key="1">
    <source>
        <dbReference type="ARBA" id="ARBA00006889"/>
    </source>
</evidence>
<dbReference type="Proteomes" id="UP000694906">
    <property type="component" value="Unplaced"/>
</dbReference>
<evidence type="ECO:0000313" key="5">
    <source>
        <dbReference type="RefSeq" id="XP_021117322.1"/>
    </source>
</evidence>
<comment type="similarity">
    <text evidence="1">Belongs to the calycin superfamily. Lipocalin family.</text>
</comment>
<dbReference type="SUPFAM" id="SSF50814">
    <property type="entry name" value="Lipocalins"/>
    <property type="match status" value="1"/>
</dbReference>
<dbReference type="GO" id="GO:0005615">
    <property type="term" value="C:extracellular space"/>
    <property type="evidence" value="ECO:0007669"/>
    <property type="project" value="TreeGrafter"/>
</dbReference>
<dbReference type="GeneID" id="101715913"/>
<sequence>MTLEGGLLLLLALGLGLAGAQKALDEVPVQPGFDPQKVEGRWFTVQLASSHAHLVSPEDPLKLSLHSIRTRDGGDVEFMLFWKGEGACEGINVTVHPTGLQGQYLGSCEYPSSGRAGARGCPDAWGAAGFGGQWVLGGAHAHCAAHGGWKQRRGPCITGWVSPVEGGRMHVRFASTDYTNLILYVRFEDDVVTSLWVLLASHVSPEPAWGPRVAAEVPGASGALPPAPSSRLQHGRPVPPAQAGVRRLPASACALHPARPSALLPFTQPGCPSAGSPVRLVLALPLWATRSSAKSLEGTHSAPQAALSRKSPPGPWRGSPETSCTGPMGPPTAFSSQGRLRDLGETSGQGGASRATLAPEPAPQRSPTQACLARPSWQAWENGSDTQSLLPRGLDRPGRMPDPESAPWSLWGSRRPAKAFQAR</sequence>
<dbReference type="PROSITE" id="PS00213">
    <property type="entry name" value="LIPOCALIN"/>
    <property type="match status" value="1"/>
</dbReference>
<evidence type="ECO:0000256" key="2">
    <source>
        <dbReference type="SAM" id="MobiDB-lite"/>
    </source>
</evidence>
<dbReference type="InterPro" id="IPR002345">
    <property type="entry name" value="Lipocalin"/>
</dbReference>